<sequence>MPRGEWESKIAVLYQSHDAEKDRVLEAEVGQGLSRGCGKSMHGDVSGKSGDSNSSRIVLLRERQDGCPRLPVTAARRMRWSMVRAVIEVLRCRVHTRPEFCGLGRGDGVGCKL</sequence>
<evidence type="ECO:0000313" key="2">
    <source>
        <dbReference type="EMBL" id="QRC98699.1"/>
    </source>
</evidence>
<evidence type="ECO:0000256" key="1">
    <source>
        <dbReference type="SAM" id="MobiDB-lite"/>
    </source>
</evidence>
<gene>
    <name evidence="2" type="ORF">JI435_412460</name>
</gene>
<name>A0A7U2I1U3_PHANO</name>
<proteinExistence type="predicted"/>
<dbReference type="Proteomes" id="UP000663193">
    <property type="component" value="Chromosome 8"/>
</dbReference>
<feature type="region of interest" description="Disordered" evidence="1">
    <location>
        <begin position="33"/>
        <end position="55"/>
    </location>
</feature>
<protein>
    <submittedName>
        <fullName evidence="2">Uncharacterized protein</fullName>
    </submittedName>
</protein>
<accession>A0A7U2I1U3</accession>
<dbReference type="EMBL" id="CP069030">
    <property type="protein sequence ID" value="QRC98699.1"/>
    <property type="molecule type" value="Genomic_DNA"/>
</dbReference>
<organism evidence="2 3">
    <name type="scientific">Phaeosphaeria nodorum (strain SN15 / ATCC MYA-4574 / FGSC 10173)</name>
    <name type="common">Glume blotch fungus</name>
    <name type="synonym">Parastagonospora nodorum</name>
    <dbReference type="NCBI Taxonomy" id="321614"/>
    <lineage>
        <taxon>Eukaryota</taxon>
        <taxon>Fungi</taxon>
        <taxon>Dikarya</taxon>
        <taxon>Ascomycota</taxon>
        <taxon>Pezizomycotina</taxon>
        <taxon>Dothideomycetes</taxon>
        <taxon>Pleosporomycetidae</taxon>
        <taxon>Pleosporales</taxon>
        <taxon>Pleosporineae</taxon>
        <taxon>Phaeosphaeriaceae</taxon>
        <taxon>Parastagonospora</taxon>
    </lineage>
</organism>
<evidence type="ECO:0000313" key="3">
    <source>
        <dbReference type="Proteomes" id="UP000663193"/>
    </source>
</evidence>
<reference evidence="3" key="1">
    <citation type="journal article" date="2021" name="BMC Genomics">
        <title>Chromosome-level genome assembly and manually-curated proteome of model necrotroph Parastagonospora nodorum Sn15 reveals a genome-wide trove of candidate effector homologs, and redundancy of virulence-related functions within an accessory chromosome.</title>
        <authorList>
            <person name="Bertazzoni S."/>
            <person name="Jones D.A.B."/>
            <person name="Phan H.T."/>
            <person name="Tan K.-C."/>
            <person name="Hane J.K."/>
        </authorList>
    </citation>
    <scope>NUCLEOTIDE SEQUENCE [LARGE SCALE GENOMIC DNA]</scope>
    <source>
        <strain evidence="3">SN15 / ATCC MYA-4574 / FGSC 10173)</strain>
    </source>
</reference>
<dbReference type="VEuPathDB" id="FungiDB:JI435_412460"/>
<keyword evidence="3" id="KW-1185">Reference proteome</keyword>
<dbReference type="AlphaFoldDB" id="A0A7U2I1U3"/>